<keyword evidence="3" id="KW-0378">Hydrolase</keyword>
<comment type="caution">
    <text evidence="6">The sequence shown here is derived from an EMBL/GenBank/DDBJ whole genome shotgun (WGS) entry which is preliminary data.</text>
</comment>
<dbReference type="InterPro" id="IPR006103">
    <property type="entry name" value="Glyco_hydro_2_cat"/>
</dbReference>
<dbReference type="InterPro" id="IPR013783">
    <property type="entry name" value="Ig-like_fold"/>
</dbReference>
<dbReference type="AlphaFoldDB" id="A0A846TY97"/>
<feature type="domain" description="Glycoside hydrolase family 2 catalytic" evidence="5">
    <location>
        <begin position="113"/>
        <end position="343"/>
    </location>
</feature>
<dbReference type="SUPFAM" id="SSF51445">
    <property type="entry name" value="(Trans)glycosidases"/>
    <property type="match status" value="1"/>
</dbReference>
<keyword evidence="4" id="KW-0326">Glycosidase</keyword>
<gene>
    <name evidence="6" type="ORF">GTW58_11770</name>
</gene>
<name>A0A846TY97_9MICC</name>
<evidence type="ECO:0000259" key="5">
    <source>
        <dbReference type="Pfam" id="PF02836"/>
    </source>
</evidence>
<evidence type="ECO:0000256" key="3">
    <source>
        <dbReference type="ARBA" id="ARBA00022801"/>
    </source>
</evidence>
<dbReference type="Proteomes" id="UP000521379">
    <property type="component" value="Unassembled WGS sequence"/>
</dbReference>
<comment type="catalytic activity">
    <reaction evidence="1">
        <text>Hydrolysis of terminal non-reducing beta-D-galactose residues in beta-D-galactosides.</text>
        <dbReference type="EC" id="3.2.1.23"/>
    </reaction>
</comment>
<dbReference type="InterPro" id="IPR036156">
    <property type="entry name" value="Beta-gal/glucu_dom_sf"/>
</dbReference>
<dbReference type="Pfam" id="PF02836">
    <property type="entry name" value="Glyco_hydro_2_C"/>
    <property type="match status" value="1"/>
</dbReference>
<dbReference type="PANTHER" id="PTHR46323">
    <property type="entry name" value="BETA-GALACTOSIDASE"/>
    <property type="match status" value="1"/>
</dbReference>
<protein>
    <recommendedName>
        <fullName evidence="2">beta-galactosidase</fullName>
        <ecNumber evidence="2">3.2.1.23</ecNumber>
    </recommendedName>
</protein>
<evidence type="ECO:0000313" key="7">
    <source>
        <dbReference type="Proteomes" id="UP000521379"/>
    </source>
</evidence>
<dbReference type="InterPro" id="IPR050347">
    <property type="entry name" value="Bact_Beta-galactosidase"/>
</dbReference>
<organism evidence="6 7">
    <name type="scientific">Kocuria subflava</name>
    <dbReference type="NCBI Taxonomy" id="1736139"/>
    <lineage>
        <taxon>Bacteria</taxon>
        <taxon>Bacillati</taxon>
        <taxon>Actinomycetota</taxon>
        <taxon>Actinomycetes</taxon>
        <taxon>Micrococcales</taxon>
        <taxon>Micrococcaceae</taxon>
        <taxon>Kocuria</taxon>
    </lineage>
</organism>
<dbReference type="Gene3D" id="3.20.20.80">
    <property type="entry name" value="Glycosidases"/>
    <property type="match status" value="1"/>
</dbReference>
<dbReference type="EMBL" id="JAAVUN010000032">
    <property type="protein sequence ID" value="NKE10594.1"/>
    <property type="molecule type" value="Genomic_DNA"/>
</dbReference>
<dbReference type="GO" id="GO:0009341">
    <property type="term" value="C:beta-galactosidase complex"/>
    <property type="evidence" value="ECO:0007669"/>
    <property type="project" value="TreeGrafter"/>
</dbReference>
<accession>A0A846TY97</accession>
<evidence type="ECO:0000256" key="4">
    <source>
        <dbReference type="ARBA" id="ARBA00023295"/>
    </source>
</evidence>
<evidence type="ECO:0000256" key="2">
    <source>
        <dbReference type="ARBA" id="ARBA00012756"/>
    </source>
</evidence>
<sequence>MTLLAQRRGEVDDAEFRGHWDPVAGTAERRAEVTADSCAYPVTFEVYPLDADVSPQPLVAGVVEDQHRVVVPVDGARPWSPEEPNLYQVCIRSNMGCSAQFTVGFTDVTIGDDGVLCTNGHALRFRGVNRHEFHPTRGRAVTEQDTVADYITMLGHHINAVRTSHSPPASHAMDLADRMGLWVVLEGDVETHGFVRQGWRENPSNDPQWQQAILDRTARMWHRDKNHPCVVMLSLGNESNTGANLRMAAQWLRQHSRLPIHYEGDFQAEYTDVHSRMYATPTEWRKLASGQPHPAFSPDTVQTVAHQPLVLCEYAHAMGNGPGGLDDYERIYREFPRACGGFV</sequence>
<dbReference type="EC" id="3.2.1.23" evidence="2"/>
<proteinExistence type="predicted"/>
<dbReference type="GO" id="GO:0004565">
    <property type="term" value="F:beta-galactosidase activity"/>
    <property type="evidence" value="ECO:0007669"/>
    <property type="project" value="UniProtKB-EC"/>
</dbReference>
<dbReference type="PRINTS" id="PR00132">
    <property type="entry name" value="GLHYDRLASE2"/>
</dbReference>
<evidence type="ECO:0000313" key="6">
    <source>
        <dbReference type="EMBL" id="NKE10594.1"/>
    </source>
</evidence>
<dbReference type="GO" id="GO:0005990">
    <property type="term" value="P:lactose catabolic process"/>
    <property type="evidence" value="ECO:0007669"/>
    <property type="project" value="TreeGrafter"/>
</dbReference>
<dbReference type="Gene3D" id="2.60.40.10">
    <property type="entry name" value="Immunoglobulins"/>
    <property type="match status" value="1"/>
</dbReference>
<dbReference type="PANTHER" id="PTHR46323:SF2">
    <property type="entry name" value="BETA-GALACTOSIDASE"/>
    <property type="match status" value="1"/>
</dbReference>
<dbReference type="InterPro" id="IPR006101">
    <property type="entry name" value="Glyco_hydro_2"/>
</dbReference>
<keyword evidence="7" id="KW-1185">Reference proteome</keyword>
<reference evidence="6 7" key="1">
    <citation type="submission" date="2020-02" db="EMBL/GenBank/DDBJ databases">
        <authorList>
            <person name="Sun Q."/>
        </authorList>
    </citation>
    <scope>NUCLEOTIDE SEQUENCE [LARGE SCALE GENOMIC DNA]</scope>
    <source>
        <strain evidence="6 7">YIM 13062</strain>
    </source>
</reference>
<evidence type="ECO:0000256" key="1">
    <source>
        <dbReference type="ARBA" id="ARBA00001412"/>
    </source>
</evidence>
<dbReference type="InterPro" id="IPR017853">
    <property type="entry name" value="GH"/>
</dbReference>
<dbReference type="SUPFAM" id="SSF49303">
    <property type="entry name" value="beta-Galactosidase/glucuronidase domain"/>
    <property type="match status" value="1"/>
</dbReference>